<accession>A0A372LV16</accession>
<dbReference type="NCBIfam" id="TIGR00361">
    <property type="entry name" value="ComEC_Rec2"/>
    <property type="match status" value="1"/>
</dbReference>
<dbReference type="EMBL" id="QVTE01000001">
    <property type="protein sequence ID" value="RFU71662.1"/>
    <property type="molecule type" value="Genomic_DNA"/>
</dbReference>
<keyword evidence="5 6" id="KW-0472">Membrane</keyword>
<keyword evidence="4 6" id="KW-1133">Transmembrane helix</keyword>
<feature type="domain" description="Metallo-beta-lactamase" evidence="7">
    <location>
        <begin position="510"/>
        <end position="720"/>
    </location>
</feature>
<keyword evidence="9" id="KW-1185">Reference proteome</keyword>
<organism evidence="8 9">
    <name type="scientific">Peribacillus saganii</name>
    <dbReference type="NCBI Taxonomy" id="2303992"/>
    <lineage>
        <taxon>Bacteria</taxon>
        <taxon>Bacillati</taxon>
        <taxon>Bacillota</taxon>
        <taxon>Bacilli</taxon>
        <taxon>Bacillales</taxon>
        <taxon>Bacillaceae</taxon>
        <taxon>Peribacillus</taxon>
    </lineage>
</organism>
<evidence type="ECO:0000256" key="1">
    <source>
        <dbReference type="ARBA" id="ARBA00004651"/>
    </source>
</evidence>
<dbReference type="GO" id="GO:0030420">
    <property type="term" value="P:establishment of competence for transformation"/>
    <property type="evidence" value="ECO:0007669"/>
    <property type="project" value="InterPro"/>
</dbReference>
<dbReference type="Proteomes" id="UP000264541">
    <property type="component" value="Unassembled WGS sequence"/>
</dbReference>
<dbReference type="InterPro" id="IPR052159">
    <property type="entry name" value="Competence_DNA_uptake"/>
</dbReference>
<dbReference type="InterPro" id="IPR004477">
    <property type="entry name" value="ComEC_N"/>
</dbReference>
<dbReference type="InterPro" id="IPR025405">
    <property type="entry name" value="DUF4131"/>
</dbReference>
<evidence type="ECO:0000313" key="8">
    <source>
        <dbReference type="EMBL" id="RFU71662.1"/>
    </source>
</evidence>
<dbReference type="GO" id="GO:0005886">
    <property type="term" value="C:plasma membrane"/>
    <property type="evidence" value="ECO:0007669"/>
    <property type="project" value="UniProtKB-SubCell"/>
</dbReference>
<evidence type="ECO:0000256" key="4">
    <source>
        <dbReference type="ARBA" id="ARBA00022989"/>
    </source>
</evidence>
<keyword evidence="3 6" id="KW-0812">Transmembrane</keyword>
<dbReference type="InterPro" id="IPR036866">
    <property type="entry name" value="RibonucZ/Hydroxyglut_hydro"/>
</dbReference>
<evidence type="ECO:0000256" key="3">
    <source>
        <dbReference type="ARBA" id="ARBA00022692"/>
    </source>
</evidence>
<dbReference type="AlphaFoldDB" id="A0A372LV16"/>
<dbReference type="SUPFAM" id="SSF56281">
    <property type="entry name" value="Metallo-hydrolase/oxidoreductase"/>
    <property type="match status" value="1"/>
</dbReference>
<dbReference type="InterPro" id="IPR004797">
    <property type="entry name" value="Competence_ComEC/Rec2"/>
</dbReference>
<dbReference type="CDD" id="cd07731">
    <property type="entry name" value="ComA-like_MBL-fold"/>
    <property type="match status" value="1"/>
</dbReference>
<dbReference type="PANTHER" id="PTHR30619">
    <property type="entry name" value="DNA INTERNALIZATION/COMPETENCE PROTEIN COMEC/REC2"/>
    <property type="match status" value="1"/>
</dbReference>
<keyword evidence="2" id="KW-1003">Cell membrane</keyword>
<reference evidence="8 9" key="1">
    <citation type="submission" date="2018-08" db="EMBL/GenBank/DDBJ databases">
        <title>Bacillus chawlae sp. nov., Bacillus glennii sp. nov., and Bacillus saganii sp. nov. Isolated from the Vehicle Assembly Building at Kennedy Space Center where the Viking Spacecraft were Assembled.</title>
        <authorList>
            <person name="Seuylemezian A."/>
            <person name="Vaishampayan P."/>
        </authorList>
    </citation>
    <scope>NUCLEOTIDE SEQUENCE [LARGE SCALE GENOMIC DNA]</scope>
    <source>
        <strain evidence="8 9">V47-23a</strain>
    </source>
</reference>
<dbReference type="OrthoDB" id="9761531at2"/>
<evidence type="ECO:0000259" key="7">
    <source>
        <dbReference type="SMART" id="SM00849"/>
    </source>
</evidence>
<feature type="transmembrane region" description="Helical" evidence="6">
    <location>
        <begin position="359"/>
        <end position="377"/>
    </location>
</feature>
<evidence type="ECO:0000256" key="5">
    <source>
        <dbReference type="ARBA" id="ARBA00023136"/>
    </source>
</evidence>
<dbReference type="InterPro" id="IPR035681">
    <property type="entry name" value="ComA-like_MBL"/>
</dbReference>
<comment type="caution">
    <text evidence="8">The sequence shown here is derived from an EMBL/GenBank/DDBJ whole genome shotgun (WGS) entry which is preliminary data.</text>
</comment>
<dbReference type="Pfam" id="PF13567">
    <property type="entry name" value="DUF4131"/>
    <property type="match status" value="1"/>
</dbReference>
<evidence type="ECO:0000313" key="9">
    <source>
        <dbReference type="Proteomes" id="UP000264541"/>
    </source>
</evidence>
<name>A0A372LV16_9BACI</name>
<protein>
    <submittedName>
        <fullName evidence="8">DNA internalization-related competence protein ComEC/Rec2</fullName>
    </submittedName>
</protein>
<dbReference type="NCBIfam" id="TIGR00360">
    <property type="entry name" value="ComEC_N-term"/>
    <property type="match status" value="1"/>
</dbReference>
<dbReference type="PANTHER" id="PTHR30619:SF1">
    <property type="entry name" value="RECOMBINATION PROTEIN 2"/>
    <property type="match status" value="1"/>
</dbReference>
<proteinExistence type="predicted"/>
<feature type="transmembrane region" description="Helical" evidence="6">
    <location>
        <begin position="231"/>
        <end position="253"/>
    </location>
</feature>
<feature type="transmembrane region" description="Helical" evidence="6">
    <location>
        <begin position="46"/>
        <end position="66"/>
    </location>
</feature>
<evidence type="ECO:0000256" key="6">
    <source>
        <dbReference type="SAM" id="Phobius"/>
    </source>
</evidence>
<dbReference type="Pfam" id="PF03772">
    <property type="entry name" value="Competence"/>
    <property type="match status" value="1"/>
</dbReference>
<comment type="subcellular location">
    <subcellularLocation>
        <location evidence="1">Cell membrane</location>
        <topology evidence="1">Multi-pass membrane protein</topology>
    </subcellularLocation>
</comment>
<feature type="transmembrane region" description="Helical" evidence="6">
    <location>
        <begin position="265"/>
        <end position="285"/>
    </location>
</feature>
<evidence type="ECO:0000256" key="2">
    <source>
        <dbReference type="ARBA" id="ARBA00022475"/>
    </source>
</evidence>
<feature type="transmembrane region" description="Helical" evidence="6">
    <location>
        <begin position="383"/>
        <end position="408"/>
    </location>
</feature>
<dbReference type="Pfam" id="PF00753">
    <property type="entry name" value="Lactamase_B"/>
    <property type="match status" value="1"/>
</dbReference>
<dbReference type="Gene3D" id="3.60.15.10">
    <property type="entry name" value="Ribonuclease Z/Hydroxyacylglutathione hydrolase-like"/>
    <property type="match status" value="1"/>
</dbReference>
<dbReference type="RefSeq" id="WP_117324737.1">
    <property type="nucleotide sequence ID" value="NZ_QVTE01000001.1"/>
</dbReference>
<feature type="transmembrane region" description="Helical" evidence="6">
    <location>
        <begin position="7"/>
        <end position="34"/>
    </location>
</feature>
<feature type="transmembrane region" description="Helical" evidence="6">
    <location>
        <begin position="454"/>
        <end position="472"/>
    </location>
</feature>
<feature type="transmembrane region" description="Helical" evidence="6">
    <location>
        <begin position="306"/>
        <end position="322"/>
    </location>
</feature>
<gene>
    <name evidence="8" type="ORF">D0469_00715</name>
</gene>
<dbReference type="SMART" id="SM00849">
    <property type="entry name" value="Lactamase_B"/>
    <property type="match status" value="1"/>
</dbReference>
<sequence length="768" mass="86026">MKIQLLLVAVSAILGVTAFSLLNWKILCCITLYILYMRYRCKPCHLLIQLFTILLFFLAAALSHSIHKTSLSGNENQFLVSFTEIPDFNGNMLSSKVDILSGEKFQLRYKISSEPELFKLKSNIKPGISCHISGTLSIPERNRNENEFDYRAFLASQHIYWILTPDNIDTSSCMERGDSLSTSLKRYRMEGIEYIDSHFPEYSKGFISALIFGERNGISEEDLLAYQRLGLVHLLAISGLHIAALTGFVYYLGIRCGVTKENMKIALIIILPVYGILAGGSPSVLRSVYMAMGYFGLSLFRVKLSALNSICAVFLLLLLLNPQNLFDIGFQLSFSIVFCLAMSKELLLRSRNRLREMILISLVCQLGATPILLFHFYELSILGILLNIIFVPLYSYLLLPLSIISFFISFQFPKLADILLSILDKIFLICNAFAQTAENIPFAYLTFGKPSFVLLLFLSLALFYSFIIWDGFSFRKSIKPLLAAGILLVIQYHMNSFSPYGEITFIDVGQGDSILISLPYGRGDYLIDTGGQISFQQEDWKKRRKIFDTGNDIVVPLLKSKGIRQLDKLIITHPDADHAAGAAGIIKGLKVKQILIGEGSEKDFMEKGFLDEAVKKSIPVFSVKRGDSWKADKLAFYVLNPDRQLSNTNDSSIVILTKAGSLKWLFMGDAGEEAEKELIEVFPGLKADVIKAGHHGSKTSSSEEFIKTVNPKAAIISSGKDNRYGHPHKEVLDRLHLEGTVIMRTDKKGAIKYRFTEKGMGTFSTVLP</sequence>
<dbReference type="InterPro" id="IPR001279">
    <property type="entry name" value="Metallo-B-lactamas"/>
</dbReference>